<accession>A0A813I0G5</accession>
<dbReference type="Proteomes" id="UP000626109">
    <property type="component" value="Unassembled WGS sequence"/>
</dbReference>
<organism evidence="1 2">
    <name type="scientific">Polarella glacialis</name>
    <name type="common">Dinoflagellate</name>
    <dbReference type="NCBI Taxonomy" id="89957"/>
    <lineage>
        <taxon>Eukaryota</taxon>
        <taxon>Sar</taxon>
        <taxon>Alveolata</taxon>
        <taxon>Dinophyceae</taxon>
        <taxon>Suessiales</taxon>
        <taxon>Suessiaceae</taxon>
        <taxon>Polarella</taxon>
    </lineage>
</organism>
<protein>
    <submittedName>
        <fullName evidence="1">Uncharacterized protein</fullName>
    </submittedName>
</protein>
<evidence type="ECO:0000313" key="1">
    <source>
        <dbReference type="EMBL" id="CAE8645017.1"/>
    </source>
</evidence>
<dbReference type="AlphaFoldDB" id="A0A813I0G5"/>
<name>A0A813I0G5_POLGL</name>
<reference evidence="1" key="1">
    <citation type="submission" date="2021-02" db="EMBL/GenBank/DDBJ databases">
        <authorList>
            <person name="Dougan E. K."/>
            <person name="Rhodes N."/>
            <person name="Thang M."/>
            <person name="Chan C."/>
        </authorList>
    </citation>
    <scope>NUCLEOTIDE SEQUENCE</scope>
</reference>
<sequence>MFARITHDFLSNVQGFCLALNPSRFDGSELPKFLSICDAMDDVARANARNCWCIYLEDVKHVLADELDLDYIYSVFWLLDIVSKFKSEVLAHSLHCPMALVVSNPSAPHELCQVFPRFAEQKASNSLSEGRSTLTFMYQTVSGELVLQQGLESDDLFKTHKVCRVPFLQLHLYSTNKVTDRVYQSEFLEVKVVYSTEEDYPCSESDFFSNNRRHKHSRRDGGKAAQIHSSQKVCPMMVFLLDLKGNFTDVARTILKKTSFH</sequence>
<dbReference type="EMBL" id="CAJNNW010003086">
    <property type="protein sequence ID" value="CAE8645017.1"/>
    <property type="molecule type" value="Genomic_DNA"/>
</dbReference>
<comment type="caution">
    <text evidence="1">The sequence shown here is derived from an EMBL/GenBank/DDBJ whole genome shotgun (WGS) entry which is preliminary data.</text>
</comment>
<evidence type="ECO:0000313" key="2">
    <source>
        <dbReference type="Proteomes" id="UP000626109"/>
    </source>
</evidence>
<gene>
    <name evidence="1" type="ORF">PGLA2088_LOCUS3549</name>
</gene>
<proteinExistence type="predicted"/>